<evidence type="ECO:0000259" key="6">
    <source>
        <dbReference type="PROSITE" id="PS51074"/>
    </source>
</evidence>
<evidence type="ECO:0000259" key="5">
    <source>
        <dbReference type="PROSITE" id="PS50076"/>
    </source>
</evidence>
<dbReference type="Pfam" id="PF00226">
    <property type="entry name" value="DnaJ"/>
    <property type="match status" value="1"/>
</dbReference>
<keyword evidence="8" id="KW-1185">Reference proteome</keyword>
<dbReference type="Proteomes" id="UP000230233">
    <property type="component" value="Chromosome IV"/>
</dbReference>
<gene>
    <name evidence="7" type="primary">Cnig_chr_IV.g12091</name>
    <name evidence="7" type="ORF">B9Z55_012091</name>
</gene>
<dbReference type="Gene3D" id="3.10.660.10">
    <property type="entry name" value="DPH Zinc finger"/>
    <property type="match status" value="1"/>
</dbReference>
<dbReference type="PRINTS" id="PR00625">
    <property type="entry name" value="JDOMAIN"/>
</dbReference>
<dbReference type="InterPro" id="IPR036869">
    <property type="entry name" value="J_dom_sf"/>
</dbReference>
<reference evidence="8" key="1">
    <citation type="submission" date="2017-10" db="EMBL/GenBank/DDBJ databases">
        <title>Rapid genome shrinkage in a self-fertile nematode reveals novel sperm competition proteins.</title>
        <authorList>
            <person name="Yin D."/>
            <person name="Schwarz E.M."/>
            <person name="Thomas C.G."/>
            <person name="Felde R.L."/>
            <person name="Korf I.F."/>
            <person name="Cutter A.D."/>
            <person name="Schartner C.M."/>
            <person name="Ralston E.J."/>
            <person name="Meyer B.J."/>
            <person name="Haag E.S."/>
        </authorList>
    </citation>
    <scope>NUCLEOTIDE SEQUENCE [LARGE SCALE GENOMIC DNA]</scope>
    <source>
        <strain evidence="8">JU1422</strain>
    </source>
</reference>
<evidence type="ECO:0000256" key="3">
    <source>
        <dbReference type="ARBA" id="ARBA00022833"/>
    </source>
</evidence>
<name>A0A2G5TVM4_9PELO</name>
<dbReference type="CDD" id="cd06257">
    <property type="entry name" value="DnaJ"/>
    <property type="match status" value="1"/>
</dbReference>
<dbReference type="PANTHER" id="PTHR45255:SF1">
    <property type="entry name" value="DNAJ HOMOLOG SUBFAMILY C MEMBER 24"/>
    <property type="match status" value="1"/>
</dbReference>
<keyword evidence="2" id="KW-0479">Metal-binding</keyword>
<comment type="similarity">
    <text evidence="1">Belongs to the DPH4 family.</text>
</comment>
<dbReference type="EMBL" id="PDUG01000004">
    <property type="protein sequence ID" value="PIC31365.1"/>
    <property type="molecule type" value="Genomic_DNA"/>
</dbReference>
<dbReference type="STRING" id="1611254.A0A2G5TVM4"/>
<evidence type="ECO:0000313" key="7">
    <source>
        <dbReference type="EMBL" id="PIC31365.1"/>
    </source>
</evidence>
<dbReference type="SUPFAM" id="SSF144217">
    <property type="entry name" value="CSL zinc finger"/>
    <property type="match status" value="1"/>
</dbReference>
<dbReference type="PROSITE" id="PS50076">
    <property type="entry name" value="DNAJ_2"/>
    <property type="match status" value="1"/>
</dbReference>
<accession>A0A2G5TVM4</accession>
<evidence type="ECO:0000256" key="1">
    <source>
        <dbReference type="ARBA" id="ARBA00006169"/>
    </source>
</evidence>
<evidence type="ECO:0008006" key="9">
    <source>
        <dbReference type="Google" id="ProtNLM"/>
    </source>
</evidence>
<protein>
    <recommendedName>
        <fullName evidence="9">J domain-containing protein</fullName>
    </recommendedName>
</protein>
<proteinExistence type="inferred from homology"/>
<dbReference type="Gene3D" id="1.10.287.110">
    <property type="entry name" value="DnaJ domain"/>
    <property type="match status" value="1"/>
</dbReference>
<feature type="domain" description="J" evidence="5">
    <location>
        <begin position="3"/>
        <end position="67"/>
    </location>
</feature>
<dbReference type="InterPro" id="IPR007872">
    <property type="entry name" value="DPH_MB_dom"/>
</dbReference>
<dbReference type="GO" id="GO:0001671">
    <property type="term" value="F:ATPase activator activity"/>
    <property type="evidence" value="ECO:0007669"/>
    <property type="project" value="TreeGrafter"/>
</dbReference>
<dbReference type="PROSITE" id="PS51074">
    <property type="entry name" value="DPH_MB"/>
    <property type="match status" value="1"/>
</dbReference>
<feature type="domain" description="DPH-type MB" evidence="6">
    <location>
        <begin position="96"/>
        <end position="132"/>
    </location>
</feature>
<keyword evidence="4" id="KW-0408">Iron</keyword>
<dbReference type="SMART" id="SM00271">
    <property type="entry name" value="DnaJ"/>
    <property type="match status" value="1"/>
</dbReference>
<dbReference type="InterPro" id="IPR001623">
    <property type="entry name" value="DnaJ_domain"/>
</dbReference>
<sequence>MKSFYDIIGIEESAQFEDVKKAYFRFLRKEHPDKNPEKQDSNSELLKAVGQIWEQFKENRQIYDSWLREQRLRETQGTIGETIELAYGDNDVDEICRCGAEFNLTPEEVDQIIDVGIFECSSCSLCLEIRRP</sequence>
<organism evidence="7 8">
    <name type="scientific">Caenorhabditis nigoni</name>
    <dbReference type="NCBI Taxonomy" id="1611254"/>
    <lineage>
        <taxon>Eukaryota</taxon>
        <taxon>Metazoa</taxon>
        <taxon>Ecdysozoa</taxon>
        <taxon>Nematoda</taxon>
        <taxon>Chromadorea</taxon>
        <taxon>Rhabditida</taxon>
        <taxon>Rhabditina</taxon>
        <taxon>Rhabditomorpha</taxon>
        <taxon>Rhabditoidea</taxon>
        <taxon>Rhabditidae</taxon>
        <taxon>Peloderinae</taxon>
        <taxon>Caenorhabditis</taxon>
    </lineage>
</organism>
<dbReference type="AlphaFoldDB" id="A0A2G5TVM4"/>
<evidence type="ECO:0000313" key="8">
    <source>
        <dbReference type="Proteomes" id="UP000230233"/>
    </source>
</evidence>
<evidence type="ECO:0000256" key="2">
    <source>
        <dbReference type="ARBA" id="ARBA00022723"/>
    </source>
</evidence>
<comment type="caution">
    <text evidence="7">The sequence shown here is derived from an EMBL/GenBank/DDBJ whole genome shotgun (WGS) entry which is preliminary data.</text>
</comment>
<evidence type="ECO:0000256" key="4">
    <source>
        <dbReference type="ARBA" id="ARBA00023004"/>
    </source>
</evidence>
<dbReference type="GO" id="GO:0008198">
    <property type="term" value="F:ferrous iron binding"/>
    <property type="evidence" value="ECO:0007669"/>
    <property type="project" value="TreeGrafter"/>
</dbReference>
<dbReference type="PANTHER" id="PTHR45255">
    <property type="entry name" value="DNAJ HOMOLOG SUBFAMILY C MEMBER 24"/>
    <property type="match status" value="1"/>
</dbReference>
<keyword evidence="3" id="KW-0862">Zinc</keyword>
<dbReference type="InterPro" id="IPR036671">
    <property type="entry name" value="DPH_MB_sf"/>
</dbReference>
<dbReference type="SUPFAM" id="SSF46565">
    <property type="entry name" value="Chaperone J-domain"/>
    <property type="match status" value="1"/>
</dbReference>
<dbReference type="OrthoDB" id="5914890at2759"/>